<feature type="domain" description="CAAX prenyl protease 2/Lysostaphin resistance protein A-like" evidence="3">
    <location>
        <begin position="130"/>
        <end position="232"/>
    </location>
</feature>
<dbReference type="AlphaFoldDB" id="A0A6N3ZZ69"/>
<dbReference type="PANTHER" id="PTHR36435:SF1">
    <property type="entry name" value="CAAX AMINO TERMINAL PROTEASE FAMILY PROTEIN"/>
    <property type="match status" value="1"/>
</dbReference>
<dbReference type="InterPro" id="IPR003675">
    <property type="entry name" value="Rce1/LyrA-like_dom"/>
</dbReference>
<proteinExistence type="inferred from homology"/>
<dbReference type="RefSeq" id="WP_002819689.1">
    <property type="nucleotide sequence ID" value="NZ_CP014324.1"/>
</dbReference>
<keyword evidence="4" id="KW-0645">Protease</keyword>
<dbReference type="GeneID" id="75066752"/>
<dbReference type="PANTHER" id="PTHR36435">
    <property type="entry name" value="SLR1288 PROTEIN"/>
    <property type="match status" value="1"/>
</dbReference>
<feature type="transmembrane region" description="Helical" evidence="2">
    <location>
        <begin position="66"/>
        <end position="85"/>
    </location>
</feature>
<dbReference type="GO" id="GO:0006508">
    <property type="term" value="P:proteolysis"/>
    <property type="evidence" value="ECO:0007669"/>
    <property type="project" value="UniProtKB-KW"/>
</dbReference>
<evidence type="ECO:0000259" key="3">
    <source>
        <dbReference type="Pfam" id="PF02517"/>
    </source>
</evidence>
<dbReference type="Proteomes" id="UP000181728">
    <property type="component" value="Unassembled WGS sequence"/>
</dbReference>
<reference evidence="4 5" key="1">
    <citation type="journal article" date="2016" name="BMC Genomics">
        <title>Consensus pan-genome assembly of the specialised wine bacterium Oenococcus oeni.</title>
        <authorList>
            <person name="Sternes P.R."/>
            <person name="Borneman A.R."/>
        </authorList>
    </citation>
    <scope>NUCLEOTIDE SEQUENCE [LARGE SCALE GENOMIC DNA]</scope>
    <source>
        <strain evidence="4 5">AWRIB661</strain>
    </source>
</reference>
<comment type="caution">
    <text evidence="4">The sequence shown here is derived from an EMBL/GenBank/DDBJ whole genome shotgun (WGS) entry which is preliminary data.</text>
</comment>
<feature type="transmembrane region" description="Helical" evidence="2">
    <location>
        <begin position="97"/>
        <end position="120"/>
    </location>
</feature>
<dbReference type="GO" id="GO:0080120">
    <property type="term" value="P:CAAX-box protein maturation"/>
    <property type="evidence" value="ECO:0007669"/>
    <property type="project" value="UniProtKB-ARBA"/>
</dbReference>
<dbReference type="InterPro" id="IPR052710">
    <property type="entry name" value="CAAX_protease"/>
</dbReference>
<comment type="similarity">
    <text evidence="1">Belongs to the UPF0177 family.</text>
</comment>
<feature type="transmembrane region" description="Helical" evidence="2">
    <location>
        <begin position="132"/>
        <end position="154"/>
    </location>
</feature>
<evidence type="ECO:0000313" key="4">
    <source>
        <dbReference type="EMBL" id="OIM20370.1"/>
    </source>
</evidence>
<dbReference type="OMA" id="SSTYVVM"/>
<evidence type="ECO:0000313" key="5">
    <source>
        <dbReference type="Proteomes" id="UP000181728"/>
    </source>
</evidence>
<sequence>MARKLTKSRLAVKTVLIFVWILLSIYSTSILVGKLAQEYFLKEENVNIFSNSFTNNSSNTTTSLELNIISESLFFILLFLGNRLFFHVKIKIATRRFAWGLIYVLPLGIFLIGNVIQALNTLINKQIDQNEIILALVFSVIVGIAEEFAFRGLILGNLLTYHKKSLFYYFSAILIQGFFFGGLHLVNLDRQTFSVTFTQIIYASAIGIIFGVVYEKSGSIVITILAHALIDGLAFIADPTAVMKKSLETLPSSTYVVMAGILLFIIAYEALTILLANKAKMDKIWQ</sequence>
<dbReference type="GO" id="GO:0004175">
    <property type="term" value="F:endopeptidase activity"/>
    <property type="evidence" value="ECO:0007669"/>
    <property type="project" value="UniProtKB-ARBA"/>
</dbReference>
<keyword evidence="4" id="KW-0378">Hydrolase</keyword>
<dbReference type="Pfam" id="PF02517">
    <property type="entry name" value="Rce1-like"/>
    <property type="match status" value="1"/>
</dbReference>
<protein>
    <submittedName>
        <fullName evidence="4">CAAX protease</fullName>
    </submittedName>
</protein>
<dbReference type="EMBL" id="MLOK01000061">
    <property type="protein sequence ID" value="OIM20370.1"/>
    <property type="molecule type" value="Genomic_DNA"/>
</dbReference>
<organism evidence="4 5">
    <name type="scientific">Oenococcus oeni</name>
    <name type="common">Leuconostoc oenos</name>
    <dbReference type="NCBI Taxonomy" id="1247"/>
    <lineage>
        <taxon>Bacteria</taxon>
        <taxon>Bacillati</taxon>
        <taxon>Bacillota</taxon>
        <taxon>Bacilli</taxon>
        <taxon>Lactobacillales</taxon>
        <taxon>Lactobacillaceae</taxon>
        <taxon>Oenococcus</taxon>
    </lineage>
</organism>
<keyword evidence="2" id="KW-1133">Transmembrane helix</keyword>
<gene>
    <name evidence="4" type="ORF">ATX59_09270</name>
</gene>
<keyword evidence="2" id="KW-0472">Membrane</keyword>
<feature type="transmembrane region" description="Helical" evidence="2">
    <location>
        <begin position="12"/>
        <end position="32"/>
    </location>
</feature>
<keyword evidence="2" id="KW-0812">Transmembrane</keyword>
<feature type="transmembrane region" description="Helical" evidence="2">
    <location>
        <begin position="166"/>
        <end position="186"/>
    </location>
</feature>
<name>A0A6N3ZZ69_OENOE</name>
<evidence type="ECO:0000256" key="1">
    <source>
        <dbReference type="ARBA" id="ARBA00009067"/>
    </source>
</evidence>
<feature type="transmembrane region" description="Helical" evidence="2">
    <location>
        <begin position="220"/>
        <end position="237"/>
    </location>
</feature>
<feature type="transmembrane region" description="Helical" evidence="2">
    <location>
        <begin position="192"/>
        <end position="213"/>
    </location>
</feature>
<feature type="transmembrane region" description="Helical" evidence="2">
    <location>
        <begin position="257"/>
        <end position="276"/>
    </location>
</feature>
<accession>A0A6N3ZZ69</accession>
<evidence type="ECO:0000256" key="2">
    <source>
        <dbReference type="SAM" id="Phobius"/>
    </source>
</evidence>